<evidence type="ECO:0000256" key="1">
    <source>
        <dbReference type="ARBA" id="ARBA00008857"/>
    </source>
</evidence>
<gene>
    <name evidence="5" type="ORF">SAMN05216404_108119</name>
</gene>
<comment type="similarity">
    <text evidence="1">Belongs to the 'phage' integrase family.</text>
</comment>
<evidence type="ECO:0000256" key="3">
    <source>
        <dbReference type="SAM" id="MobiDB-lite"/>
    </source>
</evidence>
<sequence>MASELLSALEVRNAKPGDKPRKLRDGNGLHLLVHPNGSKYFQLRYTLHGKEKTLQLGAYPEMGLADARVAAKGARQLVADGTDPVQNRRIQEAKKPPPLQIPSGPLLSSG</sequence>
<evidence type="ECO:0000313" key="6">
    <source>
        <dbReference type="Proteomes" id="UP000183898"/>
    </source>
</evidence>
<proteinExistence type="inferred from homology"/>
<dbReference type="Pfam" id="PF13356">
    <property type="entry name" value="Arm-DNA-bind_3"/>
    <property type="match status" value="1"/>
</dbReference>
<dbReference type="InterPro" id="IPR050808">
    <property type="entry name" value="Phage_Integrase"/>
</dbReference>
<dbReference type="EMBL" id="FOCT01000008">
    <property type="protein sequence ID" value="SEN91313.1"/>
    <property type="molecule type" value="Genomic_DNA"/>
</dbReference>
<dbReference type="RefSeq" id="WP_081353883.1">
    <property type="nucleotide sequence ID" value="NZ_FOCT01000008.1"/>
</dbReference>
<dbReference type="GO" id="GO:0015074">
    <property type="term" value="P:DNA integration"/>
    <property type="evidence" value="ECO:0007669"/>
    <property type="project" value="UniProtKB-KW"/>
</dbReference>
<dbReference type="AlphaFoldDB" id="A0A1H8KEA2"/>
<accession>A0A1H8KEA2</accession>
<name>A0A1H8KEA2_9PROT</name>
<dbReference type="Gene3D" id="3.30.160.390">
    <property type="entry name" value="Integrase, DNA-binding domain"/>
    <property type="match status" value="1"/>
</dbReference>
<organism evidence="5 6">
    <name type="scientific">Nitrosospira multiformis</name>
    <dbReference type="NCBI Taxonomy" id="1231"/>
    <lineage>
        <taxon>Bacteria</taxon>
        <taxon>Pseudomonadati</taxon>
        <taxon>Pseudomonadota</taxon>
        <taxon>Betaproteobacteria</taxon>
        <taxon>Nitrosomonadales</taxon>
        <taxon>Nitrosomonadaceae</taxon>
        <taxon>Nitrosospira</taxon>
    </lineage>
</organism>
<keyword evidence="2" id="KW-0229">DNA integration</keyword>
<protein>
    <recommendedName>
        <fullName evidence="4">Integrase DNA-binding domain-containing protein</fullName>
    </recommendedName>
</protein>
<feature type="domain" description="Integrase DNA-binding" evidence="4">
    <location>
        <begin position="6"/>
        <end position="89"/>
    </location>
</feature>
<feature type="region of interest" description="Disordered" evidence="3">
    <location>
        <begin position="78"/>
        <end position="110"/>
    </location>
</feature>
<dbReference type="PANTHER" id="PTHR30629:SF2">
    <property type="entry name" value="PROPHAGE INTEGRASE INTS-RELATED"/>
    <property type="match status" value="1"/>
</dbReference>
<dbReference type="InterPro" id="IPR025166">
    <property type="entry name" value="Integrase_DNA_bind_dom"/>
</dbReference>
<reference evidence="5 6" key="1">
    <citation type="submission" date="2016-10" db="EMBL/GenBank/DDBJ databases">
        <authorList>
            <person name="de Groot N.N."/>
        </authorList>
    </citation>
    <scope>NUCLEOTIDE SEQUENCE [LARGE SCALE GENOMIC DNA]</scope>
    <source>
        <strain evidence="5 6">Nl18</strain>
    </source>
</reference>
<evidence type="ECO:0000256" key="2">
    <source>
        <dbReference type="ARBA" id="ARBA00022908"/>
    </source>
</evidence>
<evidence type="ECO:0000313" key="5">
    <source>
        <dbReference type="EMBL" id="SEN91313.1"/>
    </source>
</evidence>
<dbReference type="InterPro" id="IPR038488">
    <property type="entry name" value="Integrase_DNA-bd_sf"/>
</dbReference>
<evidence type="ECO:0000259" key="4">
    <source>
        <dbReference type="Pfam" id="PF13356"/>
    </source>
</evidence>
<dbReference type="PANTHER" id="PTHR30629">
    <property type="entry name" value="PROPHAGE INTEGRASE"/>
    <property type="match status" value="1"/>
</dbReference>
<feature type="compositionally biased region" description="Basic and acidic residues" evidence="3">
    <location>
        <begin position="12"/>
        <end position="27"/>
    </location>
</feature>
<dbReference type="Proteomes" id="UP000183898">
    <property type="component" value="Unassembled WGS sequence"/>
</dbReference>
<feature type="region of interest" description="Disordered" evidence="3">
    <location>
        <begin position="10"/>
        <end position="29"/>
    </location>
</feature>